<name>A0A7Y6ULD4_9HYPH</name>
<sequence length="251" mass="27593">MRVLVVENMAKTELGQVGTALREVKAEIEVRRAYAGDPVPDTPDGFDALVVLGGEQSALDDAAFPYLPQLAALMRRFGDSERSVLGICLGSQLLARAYGAKNLLGEAKEFGWHQVRVRAEGQSDPVLASVGESFPIFQWHGDTFTLPDEAVHLAENDVTRHQAFRVGRAAYGTQFHFEADTDLVEDWNRTFPQTINRLDPTWLAEYPAHARRHGEKANAAGLALARAWVATIRRDDASVPAPSNEVLEEAC</sequence>
<dbReference type="RefSeq" id="WP_176351197.1">
    <property type="nucleotide sequence ID" value="NZ_JABWDU010000001.1"/>
</dbReference>
<feature type="domain" description="Glutamine amidotransferase" evidence="1">
    <location>
        <begin position="20"/>
        <end position="180"/>
    </location>
</feature>
<dbReference type="GO" id="GO:0016740">
    <property type="term" value="F:transferase activity"/>
    <property type="evidence" value="ECO:0007669"/>
    <property type="project" value="UniProtKB-KW"/>
</dbReference>
<dbReference type="Proteomes" id="UP000520198">
    <property type="component" value="Unassembled WGS sequence"/>
</dbReference>
<keyword evidence="3" id="KW-1185">Reference proteome</keyword>
<organism evidence="2 3">
    <name type="scientific">Ensifer oleiphilus</name>
    <dbReference type="NCBI Taxonomy" id="2742698"/>
    <lineage>
        <taxon>Bacteria</taxon>
        <taxon>Pseudomonadati</taxon>
        <taxon>Pseudomonadota</taxon>
        <taxon>Alphaproteobacteria</taxon>
        <taxon>Hyphomicrobiales</taxon>
        <taxon>Rhizobiaceae</taxon>
        <taxon>Sinorhizobium/Ensifer group</taxon>
        <taxon>Ensifer</taxon>
    </lineage>
</organism>
<dbReference type="PANTHER" id="PTHR42695:SF5">
    <property type="entry name" value="GLUTAMINE AMIDOTRANSFERASE YLR126C-RELATED"/>
    <property type="match status" value="1"/>
</dbReference>
<dbReference type="PROSITE" id="PS51273">
    <property type="entry name" value="GATASE_TYPE_1"/>
    <property type="match status" value="1"/>
</dbReference>
<keyword evidence="2" id="KW-0808">Transferase</keyword>
<evidence type="ECO:0000259" key="1">
    <source>
        <dbReference type="Pfam" id="PF00117"/>
    </source>
</evidence>
<dbReference type="SUPFAM" id="SSF52317">
    <property type="entry name" value="Class I glutamine amidotransferase-like"/>
    <property type="match status" value="1"/>
</dbReference>
<evidence type="ECO:0000313" key="3">
    <source>
        <dbReference type="Proteomes" id="UP000520198"/>
    </source>
</evidence>
<dbReference type="CDD" id="cd01741">
    <property type="entry name" value="GATase1_1"/>
    <property type="match status" value="1"/>
</dbReference>
<accession>A0A7Y6ULD4</accession>
<keyword evidence="2" id="KW-0315">Glutamine amidotransferase</keyword>
<proteinExistence type="predicted"/>
<dbReference type="PANTHER" id="PTHR42695">
    <property type="entry name" value="GLUTAMINE AMIDOTRANSFERASE YLR126C-RELATED"/>
    <property type="match status" value="1"/>
</dbReference>
<dbReference type="GO" id="GO:0005829">
    <property type="term" value="C:cytosol"/>
    <property type="evidence" value="ECO:0007669"/>
    <property type="project" value="TreeGrafter"/>
</dbReference>
<dbReference type="InterPro" id="IPR029062">
    <property type="entry name" value="Class_I_gatase-like"/>
</dbReference>
<gene>
    <name evidence="2" type="ORF">HT585_00840</name>
</gene>
<dbReference type="Gene3D" id="3.40.50.880">
    <property type="match status" value="1"/>
</dbReference>
<dbReference type="Pfam" id="PF00117">
    <property type="entry name" value="GATase"/>
    <property type="match status" value="1"/>
</dbReference>
<dbReference type="InterPro" id="IPR017926">
    <property type="entry name" value="GATASE"/>
</dbReference>
<evidence type="ECO:0000313" key="2">
    <source>
        <dbReference type="EMBL" id="NVD37383.1"/>
    </source>
</evidence>
<protein>
    <submittedName>
        <fullName evidence="2">Type 1 glutamine amidotransferase</fullName>
    </submittedName>
</protein>
<comment type="caution">
    <text evidence="2">The sequence shown here is derived from an EMBL/GenBank/DDBJ whole genome shotgun (WGS) entry which is preliminary data.</text>
</comment>
<dbReference type="InterPro" id="IPR044992">
    <property type="entry name" value="ChyE-like"/>
</dbReference>
<reference evidence="2 3" key="1">
    <citation type="submission" date="2020-06" db="EMBL/GenBank/DDBJ databases">
        <authorList>
            <person name="Grouzdev D.S."/>
        </authorList>
    </citation>
    <scope>NUCLEOTIDE SEQUENCE [LARGE SCALE GENOMIC DNA]</scope>
    <source>
        <strain evidence="2 3">HO-A22</strain>
    </source>
</reference>
<dbReference type="AlphaFoldDB" id="A0A7Y6ULD4"/>
<dbReference type="EMBL" id="JABWDU010000001">
    <property type="protein sequence ID" value="NVD37383.1"/>
    <property type="molecule type" value="Genomic_DNA"/>
</dbReference>